<keyword evidence="1" id="KW-0805">Transcription regulation</keyword>
<dbReference type="GO" id="GO:0003677">
    <property type="term" value="F:DNA binding"/>
    <property type="evidence" value="ECO:0007669"/>
    <property type="project" value="UniProtKB-KW"/>
</dbReference>
<feature type="domain" description="HTH cro/C1-type" evidence="4">
    <location>
        <begin position="36"/>
        <end position="71"/>
    </location>
</feature>
<dbReference type="Pfam" id="PF01381">
    <property type="entry name" value="HTH_3"/>
    <property type="match status" value="1"/>
</dbReference>
<name>A0A060NIU9_9BURK</name>
<evidence type="ECO:0000256" key="3">
    <source>
        <dbReference type="ARBA" id="ARBA00023163"/>
    </source>
</evidence>
<proteinExistence type="predicted"/>
<evidence type="ECO:0000313" key="5">
    <source>
        <dbReference type="EMBL" id="BAO80895.1"/>
    </source>
</evidence>
<accession>A0A060NIU9</accession>
<organism evidence="5 6">
    <name type="scientific">Serpentinimonas raichei</name>
    <dbReference type="NCBI Taxonomy" id="1458425"/>
    <lineage>
        <taxon>Bacteria</taxon>
        <taxon>Pseudomonadati</taxon>
        <taxon>Pseudomonadota</taxon>
        <taxon>Betaproteobacteria</taxon>
        <taxon>Burkholderiales</taxon>
        <taxon>Comamonadaceae</taxon>
        <taxon>Serpentinimonas</taxon>
    </lineage>
</organism>
<dbReference type="STRING" id="1458425.SRAA_1041"/>
<evidence type="ECO:0000256" key="2">
    <source>
        <dbReference type="ARBA" id="ARBA00023125"/>
    </source>
</evidence>
<dbReference type="CDD" id="cd00093">
    <property type="entry name" value="HTH_XRE"/>
    <property type="match status" value="1"/>
</dbReference>
<dbReference type="PANTHER" id="PTHR36511:SF4">
    <property type="entry name" value="ANTITOXIN MQSA"/>
    <property type="match status" value="1"/>
</dbReference>
<dbReference type="KEGG" id="cbaa:SRAA_1041"/>
<dbReference type="SMART" id="SM00530">
    <property type="entry name" value="HTH_XRE"/>
    <property type="match status" value="1"/>
</dbReference>
<dbReference type="Gene3D" id="1.10.260.40">
    <property type="entry name" value="lambda repressor-like DNA-binding domains"/>
    <property type="match status" value="1"/>
</dbReference>
<dbReference type="PANTHER" id="PTHR36511">
    <property type="entry name" value="MERR FAMILY BACTERIAL REGULATORY PROTEIN"/>
    <property type="match status" value="1"/>
</dbReference>
<keyword evidence="6" id="KW-1185">Reference proteome</keyword>
<protein>
    <submittedName>
        <fullName evidence="5">Predicted transcriptional regulator</fullName>
    </submittedName>
</protein>
<keyword evidence="3" id="KW-0804">Transcription</keyword>
<gene>
    <name evidence="5" type="ORF">SRAA_1041</name>
</gene>
<keyword evidence="2" id="KW-0238">DNA-binding</keyword>
<dbReference type="InterPro" id="IPR010982">
    <property type="entry name" value="Lambda_DNA-bd_dom_sf"/>
</dbReference>
<evidence type="ECO:0000256" key="1">
    <source>
        <dbReference type="ARBA" id="ARBA00023015"/>
    </source>
</evidence>
<dbReference type="SUPFAM" id="SSF47413">
    <property type="entry name" value="lambda repressor-like DNA-binding domains"/>
    <property type="match status" value="1"/>
</dbReference>
<dbReference type="EMBL" id="AP014568">
    <property type="protein sequence ID" value="BAO80895.1"/>
    <property type="molecule type" value="Genomic_DNA"/>
</dbReference>
<sequence length="113" mass="11935">MGKGFESIRQGLTEAIGHAKGEQAGVQIWHPVAVDVAAVRGRIGLTQTQFAARFGVSVATLRHWERGDRSPHGPALVLLNLIDRDPAGVLRMLGSTIPYRAAASGAENTNPAA</sequence>
<dbReference type="InterPro" id="IPR052359">
    <property type="entry name" value="HTH-type_reg/antitoxin"/>
</dbReference>
<dbReference type="Proteomes" id="UP000067461">
    <property type="component" value="Chromosome"/>
</dbReference>
<dbReference type="PROSITE" id="PS50943">
    <property type="entry name" value="HTH_CROC1"/>
    <property type="match status" value="1"/>
</dbReference>
<reference evidence="5 6" key="1">
    <citation type="journal article" date="2014" name="Nat. Commun.">
        <title>Physiological and genomic features of highly alkaliphilic hydrogen-utilizing Betaproteobacteria from a continental serpentinizing site.</title>
        <authorList>
            <person name="Suzuki S."/>
            <person name="Kuenen J.G."/>
            <person name="Schipper K."/>
            <person name="van der Velde S."/>
            <person name="Ishii S."/>
            <person name="Wu A."/>
            <person name="Sorokin D.Y."/>
            <person name="Tenney A."/>
            <person name="Meng X.Y."/>
            <person name="Morrill P.L."/>
            <person name="Kamagata Y."/>
            <person name="Muyzer G."/>
            <person name="Nealson K.H."/>
        </authorList>
    </citation>
    <scope>NUCLEOTIDE SEQUENCE [LARGE SCALE GENOMIC DNA]</scope>
    <source>
        <strain evidence="5 6">A1</strain>
    </source>
</reference>
<dbReference type="InterPro" id="IPR001387">
    <property type="entry name" value="Cro/C1-type_HTH"/>
</dbReference>
<evidence type="ECO:0000313" key="6">
    <source>
        <dbReference type="Proteomes" id="UP000067461"/>
    </source>
</evidence>
<dbReference type="OrthoDB" id="9799384at2"/>
<dbReference type="HOGENOM" id="CLU_144725_3_2_4"/>
<evidence type="ECO:0000259" key="4">
    <source>
        <dbReference type="PROSITE" id="PS50943"/>
    </source>
</evidence>
<dbReference type="AlphaFoldDB" id="A0A060NIU9"/>